<dbReference type="GO" id="GO:0006396">
    <property type="term" value="P:RNA processing"/>
    <property type="evidence" value="ECO:0007669"/>
    <property type="project" value="InterPro"/>
</dbReference>
<dbReference type="Gene3D" id="1.25.40.10">
    <property type="entry name" value="Tetratricopeptide repeat domain"/>
    <property type="match status" value="1"/>
</dbReference>
<gene>
    <name evidence="1" type="ORF">WJX84_011109</name>
</gene>
<evidence type="ECO:0000313" key="2">
    <source>
        <dbReference type="Proteomes" id="UP001485043"/>
    </source>
</evidence>
<comment type="caution">
    <text evidence="1">The sequence shown here is derived from an EMBL/GenBank/DDBJ whole genome shotgun (WGS) entry which is preliminary data.</text>
</comment>
<reference evidence="1 2" key="1">
    <citation type="journal article" date="2024" name="Nat. Commun.">
        <title>Phylogenomics reveals the evolutionary origins of lichenization in chlorophyte algae.</title>
        <authorList>
            <person name="Puginier C."/>
            <person name="Libourel C."/>
            <person name="Otte J."/>
            <person name="Skaloud P."/>
            <person name="Haon M."/>
            <person name="Grisel S."/>
            <person name="Petersen M."/>
            <person name="Berrin J.G."/>
            <person name="Delaux P.M."/>
            <person name="Dal Grande F."/>
            <person name="Keller J."/>
        </authorList>
    </citation>
    <scope>NUCLEOTIDE SEQUENCE [LARGE SCALE GENOMIC DNA]</scope>
    <source>
        <strain evidence="1 2">SAG 2523</strain>
    </source>
</reference>
<dbReference type="SMART" id="SM00386">
    <property type="entry name" value="HAT"/>
    <property type="match status" value="2"/>
</dbReference>
<organism evidence="1 2">
    <name type="scientific">Apatococcus fuscideae</name>
    <dbReference type="NCBI Taxonomy" id="2026836"/>
    <lineage>
        <taxon>Eukaryota</taxon>
        <taxon>Viridiplantae</taxon>
        <taxon>Chlorophyta</taxon>
        <taxon>core chlorophytes</taxon>
        <taxon>Trebouxiophyceae</taxon>
        <taxon>Chlorellales</taxon>
        <taxon>Chlorellaceae</taxon>
        <taxon>Apatococcus</taxon>
    </lineage>
</organism>
<dbReference type="SUPFAM" id="SSF48452">
    <property type="entry name" value="TPR-like"/>
    <property type="match status" value="1"/>
</dbReference>
<protein>
    <submittedName>
        <fullName evidence="1">Uncharacterized protein</fullName>
    </submittedName>
</protein>
<dbReference type="InterPro" id="IPR011990">
    <property type="entry name" value="TPR-like_helical_dom_sf"/>
</dbReference>
<dbReference type="Proteomes" id="UP001485043">
    <property type="component" value="Unassembled WGS sequence"/>
</dbReference>
<accession>A0AAW1SWA3</accession>
<sequence length="198" mass="21790">MASFLAGPNPRVTQCSTEIGRSCLASAPHSSRNKRHGGHLSAGSYSASGSCSPRCSALYAEALKYARSQTFERARDAFADCVASCPSLVKAYISWAQMEKRSRTAGEQDDAHLHRARVVLQRGLTRNPYSASLCQAWGLMELQKGNFLAAILLLERSVLYDPSFSPVLRWRQVIEARGTISSRRHAAVTVQSNQQLFQ</sequence>
<name>A0AAW1SWA3_9CHLO</name>
<dbReference type="InterPro" id="IPR003107">
    <property type="entry name" value="HAT"/>
</dbReference>
<dbReference type="AlphaFoldDB" id="A0AAW1SWA3"/>
<dbReference type="EMBL" id="JALJOV010000840">
    <property type="protein sequence ID" value="KAK9860424.1"/>
    <property type="molecule type" value="Genomic_DNA"/>
</dbReference>
<evidence type="ECO:0000313" key="1">
    <source>
        <dbReference type="EMBL" id="KAK9860424.1"/>
    </source>
</evidence>
<keyword evidence="2" id="KW-1185">Reference proteome</keyword>
<proteinExistence type="predicted"/>